<dbReference type="CDD" id="cd01646">
    <property type="entry name" value="RT_Bac_retron_I"/>
    <property type="match status" value="1"/>
</dbReference>
<evidence type="ECO:0000313" key="2">
    <source>
        <dbReference type="EMBL" id="WMS24296.1"/>
    </source>
</evidence>
<proteinExistence type="predicted"/>
<keyword evidence="2" id="KW-0695">RNA-directed DNA polymerase</keyword>
<keyword evidence="2" id="KW-0548">Nucleotidyltransferase</keyword>
<protein>
    <submittedName>
        <fullName evidence="2">Antiviral reverse transcriptase Drt3a</fullName>
    </submittedName>
</protein>
<dbReference type="Proteomes" id="UP001242781">
    <property type="component" value="Chromosome"/>
</dbReference>
<dbReference type="GeneID" id="93298431"/>
<organism evidence="2 3">
    <name type="scientific">Haemophilus parainfluenzae ATCC 33392</name>
    <dbReference type="NCBI Taxonomy" id="888828"/>
    <lineage>
        <taxon>Bacteria</taxon>
        <taxon>Pseudomonadati</taxon>
        <taxon>Pseudomonadota</taxon>
        <taxon>Gammaproteobacteria</taxon>
        <taxon>Pasteurellales</taxon>
        <taxon>Pasteurellaceae</taxon>
        <taxon>Haemophilus</taxon>
    </lineage>
</organism>
<dbReference type="EMBL" id="CP133470">
    <property type="protein sequence ID" value="WMS24296.1"/>
    <property type="molecule type" value="Genomic_DNA"/>
</dbReference>
<accession>A0ABD7ZH53</accession>
<reference evidence="2 3" key="1">
    <citation type="submission" date="2023-08" db="EMBL/GenBank/DDBJ databases">
        <title>Haemophilus_parainfluenzae_DSM 8978_complete_genome_hifiasm_Zymo_Research_D6332.</title>
        <authorList>
            <person name="Damerum A."/>
        </authorList>
    </citation>
    <scope>NUCLEOTIDE SEQUENCE [LARGE SCALE GENOMIC DNA]</scope>
    <source>
        <strain evidence="2 3">DSM 8978</strain>
    </source>
</reference>
<feature type="domain" description="Reverse transcriptase" evidence="1">
    <location>
        <begin position="1"/>
        <end position="253"/>
    </location>
</feature>
<evidence type="ECO:0000259" key="1">
    <source>
        <dbReference type="PROSITE" id="PS50878"/>
    </source>
</evidence>
<sequence length="401" mass="47033">MMKYQDYSYENLVKFENYITDSPKTILARKIYNSYIIEDAISILGEKIDNLLKINNKNNKDIITVKSNRYKFSFDILQKQTIKNLIRCSPTTYLFDRNLIIRRLKLILQAGGDFYIHKIDIESFYESFDKNLIIENIVKIKELSPVSKNLLSNIISFSPSGLPRGLAISSTLSDILMNEFDRNIMLNDNIFFYSRFVDDIIIISSKNFETINLIDILLKELPNLKLNKSKSLTLHHSKKNNESLEFNYLGYLFKKKPIENGGSKLIIDISDNKIKKIKTRIVKSLLDYNKSKDKDLLIQRIKFLSCSYKLYIIRDGRHINSGIRFNYPEITDTTPNSLKNIDQFFKSLILGKNKRIGMIVNDKKLKNTLLSMSFLKFYKNKTFFKFSINEINKIKECWKNE</sequence>
<dbReference type="Pfam" id="PF00078">
    <property type="entry name" value="RVT_1"/>
    <property type="match status" value="1"/>
</dbReference>
<dbReference type="NCBIfam" id="NF041747">
    <property type="entry name" value="Drt3a"/>
    <property type="match status" value="1"/>
</dbReference>
<dbReference type="GO" id="GO:0003964">
    <property type="term" value="F:RNA-directed DNA polymerase activity"/>
    <property type="evidence" value="ECO:0007669"/>
    <property type="project" value="UniProtKB-KW"/>
</dbReference>
<name>A0ABD7ZH53_HAEPA</name>
<dbReference type="RefSeq" id="WP_115353574.1">
    <property type="nucleotide sequence ID" value="NZ_CP133470.1"/>
</dbReference>
<keyword evidence="2" id="KW-0808">Transferase</keyword>
<evidence type="ECO:0000313" key="3">
    <source>
        <dbReference type="Proteomes" id="UP001242781"/>
    </source>
</evidence>
<dbReference type="InterPro" id="IPR043502">
    <property type="entry name" value="DNA/RNA_pol_sf"/>
</dbReference>
<dbReference type="InterPro" id="IPR000477">
    <property type="entry name" value="RT_dom"/>
</dbReference>
<dbReference type="SUPFAM" id="SSF56672">
    <property type="entry name" value="DNA/RNA polymerases"/>
    <property type="match status" value="1"/>
</dbReference>
<dbReference type="AlphaFoldDB" id="A0ABD7ZH53"/>
<dbReference type="PROSITE" id="PS50878">
    <property type="entry name" value="RT_POL"/>
    <property type="match status" value="1"/>
</dbReference>
<gene>
    <name evidence="2" type="primary">drt3a</name>
    <name evidence="2" type="ORF">RDV53_02790</name>
</gene>